<dbReference type="InterPro" id="IPR011993">
    <property type="entry name" value="PH-like_dom_sf"/>
</dbReference>
<dbReference type="InterPro" id="IPR035963">
    <property type="entry name" value="FERM_2"/>
</dbReference>
<evidence type="ECO:0000256" key="3">
    <source>
        <dbReference type="ARBA" id="ARBA00022490"/>
    </source>
</evidence>
<feature type="coiled-coil region" evidence="11">
    <location>
        <begin position="2213"/>
        <end position="2348"/>
    </location>
</feature>
<dbReference type="SUPFAM" id="SSF50729">
    <property type="entry name" value="PH domain-like"/>
    <property type="match status" value="1"/>
</dbReference>
<dbReference type="Gene3D" id="2.30.29.30">
    <property type="entry name" value="Pleckstrin-homology domain (PH domain)/Phosphotyrosine-binding domain (PTB)"/>
    <property type="match status" value="2"/>
</dbReference>
<evidence type="ECO:0000256" key="2">
    <source>
        <dbReference type="ARBA" id="ARBA00008314"/>
    </source>
</evidence>
<feature type="domain" description="FERM" evidence="13">
    <location>
        <begin position="1337"/>
        <end position="1640"/>
    </location>
</feature>
<dbReference type="CDD" id="cd14473">
    <property type="entry name" value="FERM_B-lobe"/>
    <property type="match status" value="1"/>
</dbReference>
<dbReference type="InterPro" id="IPR019748">
    <property type="entry name" value="FERM_central"/>
</dbReference>
<feature type="domain" description="FERM" evidence="13">
    <location>
        <begin position="723"/>
        <end position="1043"/>
    </location>
</feature>
<dbReference type="GO" id="GO:0003777">
    <property type="term" value="F:microtubule motor activity"/>
    <property type="evidence" value="ECO:0007669"/>
    <property type="project" value="InterPro"/>
</dbReference>
<dbReference type="Proteomes" id="UP000001307">
    <property type="component" value="Unassembled WGS sequence"/>
</dbReference>
<dbReference type="Gene3D" id="3.40.850.10">
    <property type="entry name" value="Kinesin motor domain"/>
    <property type="match status" value="1"/>
</dbReference>
<dbReference type="Pfam" id="PF00373">
    <property type="entry name" value="FERM_M"/>
    <property type="match status" value="1"/>
</dbReference>
<dbReference type="GO" id="GO:0005856">
    <property type="term" value="C:cytoskeleton"/>
    <property type="evidence" value="ECO:0007669"/>
    <property type="project" value="InterPro"/>
</dbReference>
<evidence type="ECO:0000259" key="13">
    <source>
        <dbReference type="PROSITE" id="PS50057"/>
    </source>
</evidence>
<dbReference type="PROSITE" id="PS50067">
    <property type="entry name" value="KINESIN_MOTOR_2"/>
    <property type="match status" value="1"/>
</dbReference>
<dbReference type="SUPFAM" id="SSF54236">
    <property type="entry name" value="Ubiquitin-like"/>
    <property type="match status" value="3"/>
</dbReference>
<keyword evidence="7" id="KW-0943">RNA-mediated gene silencing</keyword>
<evidence type="ECO:0000256" key="11">
    <source>
        <dbReference type="SAM" id="Coils"/>
    </source>
</evidence>
<comment type="similarity">
    <text evidence="2">Belongs to the TRAFAC class myosin-kinesin ATPase superfamily. Myosin family.</text>
</comment>
<protein>
    <submittedName>
        <fullName evidence="17">Uncharacterized protein</fullName>
    </submittedName>
</protein>
<dbReference type="InterPro" id="IPR041794">
    <property type="entry name" value="MyoVII_FERM_C2"/>
</dbReference>
<dbReference type="Gene3D" id="3.10.20.90">
    <property type="entry name" value="Phosphatidylinositol 3-kinase Catalytic Subunit, Chain A, domain 1"/>
    <property type="match status" value="3"/>
</dbReference>
<feature type="binding site" evidence="10">
    <location>
        <begin position="2434"/>
        <end position="2441"/>
    </location>
    <ligand>
        <name>ATP</name>
        <dbReference type="ChEBI" id="CHEBI:30616"/>
    </ligand>
</feature>
<dbReference type="InterPro" id="IPR038185">
    <property type="entry name" value="MyTH4_dom_sf"/>
</dbReference>
<evidence type="ECO:0000256" key="5">
    <source>
        <dbReference type="ARBA" id="ARBA00022741"/>
    </source>
</evidence>
<keyword evidence="11" id="KW-0175">Coiled coil</keyword>
<organism evidence="17">
    <name type="scientific">Oikopleura dioica</name>
    <name type="common">Tunicate</name>
    <dbReference type="NCBI Taxonomy" id="34765"/>
    <lineage>
        <taxon>Eukaryota</taxon>
        <taxon>Metazoa</taxon>
        <taxon>Chordata</taxon>
        <taxon>Tunicata</taxon>
        <taxon>Appendicularia</taxon>
        <taxon>Copelata</taxon>
        <taxon>Oikopleuridae</taxon>
        <taxon>Oikopleura</taxon>
    </lineage>
</organism>
<dbReference type="CDD" id="cd17093">
    <property type="entry name" value="FERM2_F1_Myosin-VII"/>
    <property type="match status" value="1"/>
</dbReference>
<dbReference type="PROSITE" id="PS50057">
    <property type="entry name" value="FERM_3"/>
    <property type="match status" value="2"/>
</dbReference>
<dbReference type="CDD" id="cd17092">
    <property type="entry name" value="FERM1_F1_Myosin-VII"/>
    <property type="match status" value="1"/>
</dbReference>
<dbReference type="PROSITE" id="PS51016">
    <property type="entry name" value="MYTH4"/>
    <property type="match status" value="3"/>
</dbReference>
<dbReference type="InterPro" id="IPR029071">
    <property type="entry name" value="Ubiquitin-like_domsf"/>
</dbReference>
<dbReference type="InterPro" id="IPR041793">
    <property type="entry name" value="MyoVII_FERM_C1"/>
</dbReference>
<evidence type="ECO:0000259" key="15">
    <source>
        <dbReference type="PROSITE" id="PS50821"/>
    </source>
</evidence>
<dbReference type="Gene3D" id="2.170.260.10">
    <property type="entry name" value="paz domain"/>
    <property type="match status" value="1"/>
</dbReference>
<dbReference type="InterPro" id="IPR051567">
    <property type="entry name" value="Unconventional_Myosin_ATPase"/>
</dbReference>
<dbReference type="InterPro" id="IPR000299">
    <property type="entry name" value="FERM_domain"/>
</dbReference>
<keyword evidence="18" id="KW-1185">Reference proteome</keyword>
<evidence type="ECO:0000259" key="16">
    <source>
        <dbReference type="PROSITE" id="PS51016"/>
    </source>
</evidence>
<name>E4XD40_OIKDI</name>
<dbReference type="PANTHER" id="PTHR22692:SF33">
    <property type="entry name" value="MYOSIN"/>
    <property type="match status" value="1"/>
</dbReference>
<dbReference type="GO" id="GO:0007018">
    <property type="term" value="P:microtubule-based movement"/>
    <property type="evidence" value="ECO:0007669"/>
    <property type="project" value="InterPro"/>
</dbReference>
<dbReference type="InParanoid" id="E4XD40"/>
<feature type="compositionally biased region" description="Low complexity" evidence="12">
    <location>
        <begin position="2110"/>
        <end position="2120"/>
    </location>
</feature>
<evidence type="ECO:0000256" key="4">
    <source>
        <dbReference type="ARBA" id="ARBA00022737"/>
    </source>
</evidence>
<dbReference type="Gene3D" id="1.10.287.2610">
    <property type="match status" value="1"/>
</dbReference>
<evidence type="ECO:0000256" key="6">
    <source>
        <dbReference type="ARBA" id="ARBA00022840"/>
    </source>
</evidence>
<dbReference type="Pfam" id="PF00225">
    <property type="entry name" value="Kinesin"/>
    <property type="match status" value="1"/>
</dbReference>
<dbReference type="SMART" id="SM00129">
    <property type="entry name" value="KISc"/>
    <property type="match status" value="1"/>
</dbReference>
<evidence type="ECO:0000256" key="8">
    <source>
        <dbReference type="ARBA" id="ARBA00023175"/>
    </source>
</evidence>
<dbReference type="Pfam" id="PF00784">
    <property type="entry name" value="MyTH4"/>
    <property type="match status" value="3"/>
</dbReference>
<feature type="region of interest" description="Disordered" evidence="12">
    <location>
        <begin position="2110"/>
        <end position="2133"/>
    </location>
</feature>
<dbReference type="PANTHER" id="PTHR22692">
    <property type="entry name" value="MYOSIN VII, XV"/>
    <property type="match status" value="1"/>
</dbReference>
<dbReference type="InterPro" id="IPR019749">
    <property type="entry name" value="Band_41_domain"/>
</dbReference>
<comment type="similarity">
    <text evidence="10">Belongs to the TRAFAC class myosin-kinesin ATPase superfamily. Kinesin family.</text>
</comment>
<dbReference type="Pfam" id="PF02170">
    <property type="entry name" value="PAZ"/>
    <property type="match status" value="1"/>
</dbReference>
<dbReference type="CDD" id="cd13198">
    <property type="entry name" value="FERM_C1_MyoVII"/>
    <property type="match status" value="1"/>
</dbReference>
<dbReference type="Gene3D" id="2.30.30.40">
    <property type="entry name" value="SH3 Domains"/>
    <property type="match status" value="2"/>
</dbReference>
<dbReference type="InterPro" id="IPR036085">
    <property type="entry name" value="PAZ_dom_sf"/>
</dbReference>
<proteinExistence type="inferred from homology"/>
<evidence type="ECO:0000256" key="7">
    <source>
        <dbReference type="ARBA" id="ARBA00023158"/>
    </source>
</evidence>
<accession>E4XD40</accession>
<keyword evidence="5 10" id="KW-0547">Nucleotide-binding</keyword>
<dbReference type="PROSITE" id="PS50821">
    <property type="entry name" value="PAZ"/>
    <property type="match status" value="1"/>
</dbReference>
<dbReference type="OrthoDB" id="6108017at2759"/>
<dbReference type="InterPro" id="IPR002404">
    <property type="entry name" value="IRS_PTB"/>
</dbReference>
<dbReference type="InterPro" id="IPR000857">
    <property type="entry name" value="MyTH4_dom"/>
</dbReference>
<dbReference type="GO" id="GO:0005524">
    <property type="term" value="F:ATP binding"/>
    <property type="evidence" value="ECO:0007669"/>
    <property type="project" value="UniProtKB-UniRule"/>
</dbReference>
<gene>
    <name evidence="17" type="ORF">GSOID_T00008075001</name>
</gene>
<dbReference type="SUPFAM" id="SSF101690">
    <property type="entry name" value="PAZ domain"/>
    <property type="match status" value="1"/>
</dbReference>
<evidence type="ECO:0000313" key="18">
    <source>
        <dbReference type="Proteomes" id="UP000001307"/>
    </source>
</evidence>
<evidence type="ECO:0000259" key="14">
    <source>
        <dbReference type="PROSITE" id="PS50067"/>
    </source>
</evidence>
<dbReference type="CDD" id="cd13199">
    <property type="entry name" value="FERM_C2_MyoVII"/>
    <property type="match status" value="1"/>
</dbReference>
<keyword evidence="8 10" id="KW-0505">Motor protein</keyword>
<reference evidence="17" key="1">
    <citation type="journal article" date="2010" name="Science">
        <title>Plasticity of animal genome architecture unmasked by rapid evolution of a pelagic tunicate.</title>
        <authorList>
            <person name="Denoeud F."/>
            <person name="Henriet S."/>
            <person name="Mungpakdee S."/>
            <person name="Aury J.M."/>
            <person name="Da Silva C."/>
            <person name="Brinkmann H."/>
            <person name="Mikhaleva J."/>
            <person name="Olsen L.C."/>
            <person name="Jubin C."/>
            <person name="Canestro C."/>
            <person name="Bouquet J.M."/>
            <person name="Danks G."/>
            <person name="Poulain J."/>
            <person name="Campsteijn C."/>
            <person name="Adamski M."/>
            <person name="Cross I."/>
            <person name="Yadetie F."/>
            <person name="Muffato M."/>
            <person name="Louis A."/>
            <person name="Butcher S."/>
            <person name="Tsagkogeorga G."/>
            <person name="Konrad A."/>
            <person name="Singh S."/>
            <person name="Jensen M.F."/>
            <person name="Cong E.H."/>
            <person name="Eikeseth-Otteraa H."/>
            <person name="Noel B."/>
            <person name="Anthouard V."/>
            <person name="Porcel B.M."/>
            <person name="Kachouri-Lafond R."/>
            <person name="Nishino A."/>
            <person name="Ugolini M."/>
            <person name="Chourrout P."/>
            <person name="Nishida H."/>
            <person name="Aasland R."/>
            <person name="Huzurbazar S."/>
            <person name="Westhof E."/>
            <person name="Delsuc F."/>
            <person name="Lehrach H."/>
            <person name="Reinhardt R."/>
            <person name="Weissenbach J."/>
            <person name="Roy S.W."/>
            <person name="Artiguenave F."/>
            <person name="Postlethwait J.H."/>
            <person name="Manak J.R."/>
            <person name="Thompson E.M."/>
            <person name="Jaillon O."/>
            <person name="Du Pasquier L."/>
            <person name="Boudinot P."/>
            <person name="Liberles D.A."/>
            <person name="Volff J.N."/>
            <person name="Philippe H."/>
            <person name="Lenhard B."/>
            <person name="Roest Crollius H."/>
            <person name="Wincker P."/>
            <person name="Chourrout D."/>
        </authorList>
    </citation>
    <scope>NUCLEOTIDE SEQUENCE [LARGE SCALE GENOMIC DNA]</scope>
</reference>
<dbReference type="SMART" id="SM00139">
    <property type="entry name" value="MyTH4"/>
    <property type="match status" value="3"/>
</dbReference>
<dbReference type="SUPFAM" id="SSF52540">
    <property type="entry name" value="P-loop containing nucleoside triphosphate hydrolases"/>
    <property type="match status" value="1"/>
</dbReference>
<dbReference type="GO" id="GO:0031047">
    <property type="term" value="P:regulatory ncRNA-mediated gene silencing"/>
    <property type="evidence" value="ECO:0007669"/>
    <property type="project" value="UniProtKB-KW"/>
</dbReference>
<dbReference type="InterPro" id="IPR014352">
    <property type="entry name" value="FERM/acyl-CoA-bd_prot_sf"/>
</dbReference>
<dbReference type="Pfam" id="PF02174">
    <property type="entry name" value="IRS"/>
    <property type="match status" value="1"/>
</dbReference>
<comment type="subcellular location">
    <subcellularLocation>
        <location evidence="1">Cytoplasm</location>
    </subcellularLocation>
</comment>
<dbReference type="CDD" id="cd02846">
    <property type="entry name" value="PAZ_argonaute_like"/>
    <property type="match status" value="1"/>
</dbReference>
<dbReference type="InterPro" id="IPR027417">
    <property type="entry name" value="P-loop_NTPase"/>
</dbReference>
<dbReference type="Pfam" id="PF21989">
    <property type="entry name" value="RA_2"/>
    <property type="match status" value="3"/>
</dbReference>
<keyword evidence="3" id="KW-0963">Cytoplasm</keyword>
<dbReference type="SMART" id="SM00295">
    <property type="entry name" value="B41"/>
    <property type="match status" value="3"/>
</dbReference>
<dbReference type="GO" id="GO:0003723">
    <property type="term" value="F:RNA binding"/>
    <property type="evidence" value="ECO:0007669"/>
    <property type="project" value="InterPro"/>
</dbReference>
<dbReference type="InterPro" id="IPR003100">
    <property type="entry name" value="PAZ_dom"/>
</dbReference>
<feature type="domain" description="MyTH4" evidence="16">
    <location>
        <begin position="132"/>
        <end position="287"/>
    </location>
</feature>
<dbReference type="PRINTS" id="PR00380">
    <property type="entry name" value="KINESINHEAVY"/>
</dbReference>
<feature type="domain" description="PAZ" evidence="15">
    <location>
        <begin position="1960"/>
        <end position="2065"/>
    </location>
</feature>
<feature type="domain" description="MyTH4" evidence="16">
    <location>
        <begin position="1184"/>
        <end position="1331"/>
    </location>
</feature>
<dbReference type="GO" id="GO:0003779">
    <property type="term" value="F:actin binding"/>
    <property type="evidence" value="ECO:0007669"/>
    <property type="project" value="UniProtKB-KW"/>
</dbReference>
<evidence type="ECO:0000256" key="1">
    <source>
        <dbReference type="ARBA" id="ARBA00004496"/>
    </source>
</evidence>
<dbReference type="Pfam" id="PF21998">
    <property type="entry name" value="FERM_C1_MyoVII"/>
    <property type="match status" value="1"/>
</dbReference>
<dbReference type="GO" id="GO:0008017">
    <property type="term" value="F:microtubule binding"/>
    <property type="evidence" value="ECO:0007669"/>
    <property type="project" value="InterPro"/>
</dbReference>
<evidence type="ECO:0000256" key="9">
    <source>
        <dbReference type="ARBA" id="ARBA00023203"/>
    </source>
</evidence>
<keyword evidence="6 10" id="KW-0067">ATP-binding</keyword>
<dbReference type="InterPro" id="IPR036961">
    <property type="entry name" value="Kinesin_motor_dom_sf"/>
</dbReference>
<feature type="domain" description="Kinesin motor" evidence="14">
    <location>
        <begin position="2348"/>
        <end position="2675"/>
    </location>
</feature>
<evidence type="ECO:0000313" key="17">
    <source>
        <dbReference type="EMBL" id="CBY24074.1"/>
    </source>
</evidence>
<dbReference type="Gene3D" id="1.20.80.10">
    <property type="match status" value="1"/>
</dbReference>
<sequence>MVQEGDLAFTRGDLIILDQVAGKALLSENEAHGRCERTGFSGNVRSDNVWVVPTLLKPDEELVKLFKMTDVELERLNRKTMSAAQMDQTESSAKYYTLQEYAQDFFRNENKGKSSRGVIAFDKSKSQASWAKSTQPITQPLLIKTPDYLTSDAGHMFLAILKFCGDHPTGRTVNITDQTDPIFNLPLKKKELRDECYCQIMKQLTRNPKKTSEARAWKLFWLLCGLMPPSAQLYPHTKELTEMEQDECPLIPQRSRLFKMRRRRSTTLSTLGPSQELKEVFPLDSSMRAGDLVSQIAKRLRMKSHEGFSLFIFIADKMIAIKDDQFFFDVIRELSDALSRSGQSAADYKVHFMRKLWISFIPGKDSVSDKLFNFPQESKKYLRGFYDVDQKKAAEIGAYLYTAFFDESPLNRQALKKGQITTELIPQNVKFSMDKVRKDIEKQLTNLADIEEIDNMFKDLENGVGDFDDLDDANIEYIEDVGQEVGNQQGEFSDDLSAYTFMKYATTYFTSAVSHTHLRRPLKEALLHHDDEVDRSASLSIWITILRFMLDMSEPRNTATTENRPESTIIRLQRIIGRAQKTKAKAMMETQSGRKTRIYSAADGFREFTENRTTHLTKIQFIIGMGIVRPELRDEIFCQICKQLTQNRNRQGVQRGWMLMALCLGCFGPSEKFEKYLRCFLRDNQPRHYTFYEGKLNRTIKNGVRQWPPNTVEIRAARNRKQIQVRVSLMDKTVHQVKADSATTAKEICREIASLAGLDEGTYGFGLFISIFQRVSSLGGGREHLMDAIAQCEQISVEHSLAAESAPWQIIFRKEVFSPWYNPMVDPRASQLIRKQIISSLSFGEFPNVSDSKLANFAAQELTIQYGAAWNADAAAKVVREIVPEAKRKAEGPEAWNQKVKAALEKLKKENQLWKTSISSEQVQAHMLRQCRKEFTLPFSRFFQTRPVSRDAKFLSSEGAEMLIAVNWMGVFIVTTTETILANIRFSEIRQIELIRNVRDVAYGFTLETVQEKSFQFICSACEDIDEIVNTFVEGLRARSQFAVGKTDLPQHMVQEGDLAFTRGDLIILDQVAGKALLSENEAHGRCERTGFSGNVRSDNVWVVPTLLKPDEELVKLFKMTDVELERLNRKTMSAAQMDQTESSAKYYTLQEYAQDFFRNENKGKSSRGVIAFDKSKSQASWAKSTQPITQPLLIKTPDYLTSDAGHMFLAILKFCGDHPTGRTVNITDQTDPIFNLPLKKKELRDECYCQIMKQLTRNPKKTSEARAWKLFWLLCGLMPPSAQLYPHVSRFLSSRSENAMAMECSQRVYRVNRNGARRMPPHSTEVEAIQNETTQIYHFIHLGPSQELKEVFPLDSSMRAGDLVSQIAKRLRMKSHEGFSLFIFIADKMIAIKDDQFFFDVIRELSDALSRSGQSAADYKVHFMRKLWISFIPGKDSVSDKLFNFPQESKKYLRGFYDVDQKKAAEIGAYLYTAFFDESPLNRQALKKECKLARKLKYKFSIKVKFSMDKVRKDIEKQLTNLAGVSPDDAKFKFLKVLVDFPNFGSTFVECRQFGDSTLPEKIILAIHKRGITVLDPLSKAELMRKGYSEITNWSYGETYFSMSFGNLINGSKLICETTQGYKMENLVSSYIKQLEKTIKKTNFLLEQKSIRMLKPEMVEPENELDVVYKRKKITLRSNYFNISLKMKALYMYRVEWGTNDRFAPIFKSKEEREAAFMDFCGQYINRDPNVSGFDQTLKDNKSIPSYDGENAFFYHHKMEEMVSNNFKNLIHDFTIKAVFKEFIRNDNWNNAIRGLIVNSEAYNNTKNIATMAGTWQTEKKKKNESMFPNNDKKRTFLAVNVNHQPKTARTMHQYMLLITRVKTIYAQEIEDCASGKLHSQVALQAIDCIFRAASISKDYTRIKRTLYSSDPSYKIENAMCGKGKFIWLGTHQTVKPTKWKSFALNIDQHAAMFFDQQPCTDLLEELIGKSFGKNGMTSSKAWKSVAPEMKGLEFTTNYGTNSTIHKISGLSEKSARESLFTKDGKNVSVADYFVSLGQKLTQPDLPCLKVGKGNRGTTSKMFAARKSIAKAKRRSVAPVKRTVGAAGARPGIKREASTLRTKTLTTRTAGTRTAAAKKTANEPVAEEEEDAGPSSLRIIFDPVKILSVTKYICQNKMTNLFQLSFSRVKLTSEGKIIVKGVKKFDLKERCNVLEIVLAEKITSAKQTESHLKMLTDAVESIKGEKQQAQTQAKEFDNLEERLQNSQRELRKLKNELESTCDSLDETQKRLKSVKLERDSLQEDFEGAGKKIDQLKRKIELQEDDLKKLENEKENLIENKTEMREKMDAMEDERRTLHETIQQLKGNIRVFVRVRPLLAKEVEEKHSSEHISFENAIDKGIEITREDKKDEKAEFQFDAVFKPDSTQIQIFGEVSQLVRSSLDGYNVTIFAYGQTGSGKTFSMEGPEEKDEMQGIIPRSFEFLIDAVEQSAEKGWIYKLEASYLEVYCEELNDLLQGGDKKLKIEGTGSKHINVANLSRHEITSKHQLANLVKRANKRRKTASTNCNERSSRSHSVFILFVSGENTRNGQKVESCLNLVDLAGSERVKESGATGQRFEEAKKINGSLSSLGDVIAALGSKSKHVPYRNSKLTHLLQNSLGGNSKTLMIMHLNPRKLYANESYNTLRFAQKVNTTNIGTAQKISK</sequence>
<evidence type="ECO:0000256" key="12">
    <source>
        <dbReference type="SAM" id="MobiDB-lite"/>
    </source>
</evidence>
<dbReference type="GO" id="GO:0005737">
    <property type="term" value="C:cytoplasm"/>
    <property type="evidence" value="ECO:0007669"/>
    <property type="project" value="UniProtKB-SubCell"/>
</dbReference>
<keyword evidence="4" id="KW-0677">Repeat</keyword>
<feature type="domain" description="MyTH4" evidence="16">
    <location>
        <begin position="517"/>
        <end position="718"/>
    </location>
</feature>
<evidence type="ECO:0000256" key="10">
    <source>
        <dbReference type="PROSITE-ProRule" id="PRU00283"/>
    </source>
</evidence>
<dbReference type="InterPro" id="IPR001752">
    <property type="entry name" value="Kinesin_motor_dom"/>
</dbReference>
<keyword evidence="9" id="KW-0009">Actin-binding</keyword>
<dbReference type="Gene3D" id="1.25.40.530">
    <property type="entry name" value="MyTH4 domain"/>
    <property type="match status" value="3"/>
</dbReference>
<dbReference type="EMBL" id="FN653038">
    <property type="protein sequence ID" value="CBY24074.1"/>
    <property type="molecule type" value="Genomic_DNA"/>
</dbReference>
<dbReference type="SUPFAM" id="SSF47031">
    <property type="entry name" value="Second domain of FERM"/>
    <property type="match status" value="1"/>
</dbReference>